<keyword evidence="5" id="KW-1185">Reference proteome</keyword>
<evidence type="ECO:0000259" key="3">
    <source>
        <dbReference type="Pfam" id="PF00881"/>
    </source>
</evidence>
<dbReference type="Proteomes" id="UP001549047">
    <property type="component" value="Unassembled WGS sequence"/>
</dbReference>
<evidence type="ECO:0000256" key="2">
    <source>
        <dbReference type="ARBA" id="ARBA00023002"/>
    </source>
</evidence>
<gene>
    <name evidence="4" type="ORF">ABID16_004456</name>
</gene>
<comment type="caution">
    <text evidence="4">The sequence shown here is derived from an EMBL/GenBank/DDBJ whole genome shotgun (WGS) entry which is preliminary data.</text>
</comment>
<accession>A0ABV2J5R8</accession>
<dbReference type="CDD" id="cd02138">
    <property type="entry name" value="TdsD-like"/>
    <property type="match status" value="1"/>
</dbReference>
<feature type="domain" description="Nitroreductase" evidence="3">
    <location>
        <begin position="15"/>
        <end position="158"/>
    </location>
</feature>
<dbReference type="Gene3D" id="3.40.109.10">
    <property type="entry name" value="NADH Oxidase"/>
    <property type="match status" value="1"/>
</dbReference>
<dbReference type="PANTHER" id="PTHR43673:SF10">
    <property type="entry name" value="NADH DEHYDROGENASE_NAD(P)H NITROREDUCTASE XCC3605-RELATED"/>
    <property type="match status" value="1"/>
</dbReference>
<dbReference type="InterPro" id="IPR029479">
    <property type="entry name" value="Nitroreductase"/>
</dbReference>
<dbReference type="PANTHER" id="PTHR43673">
    <property type="entry name" value="NAD(P)H NITROREDUCTASE YDGI-RELATED"/>
    <property type="match status" value="1"/>
</dbReference>
<protein>
    <submittedName>
        <fullName evidence="4">Nitroreductase</fullName>
    </submittedName>
</protein>
<dbReference type="Pfam" id="PF00881">
    <property type="entry name" value="Nitroreductase"/>
    <property type="match status" value="1"/>
</dbReference>
<dbReference type="InterPro" id="IPR000415">
    <property type="entry name" value="Nitroreductase-like"/>
</dbReference>
<dbReference type="SUPFAM" id="SSF55469">
    <property type="entry name" value="FMN-dependent nitroreductase-like"/>
    <property type="match status" value="1"/>
</dbReference>
<reference evidence="4 5" key="1">
    <citation type="submission" date="2024-06" db="EMBL/GenBank/DDBJ databases">
        <title>Genomic Encyclopedia of Type Strains, Phase IV (KMG-IV): sequencing the most valuable type-strain genomes for metagenomic binning, comparative biology and taxonomic classification.</title>
        <authorList>
            <person name="Goeker M."/>
        </authorList>
    </citation>
    <scope>NUCLEOTIDE SEQUENCE [LARGE SCALE GENOMIC DNA]</scope>
    <source>
        <strain evidence="4 5">DSM 29780</strain>
    </source>
</reference>
<organism evidence="4 5">
    <name type="scientific">Rhizobium aquaticum</name>
    <dbReference type="NCBI Taxonomy" id="1549636"/>
    <lineage>
        <taxon>Bacteria</taxon>
        <taxon>Pseudomonadati</taxon>
        <taxon>Pseudomonadota</taxon>
        <taxon>Alphaproteobacteria</taxon>
        <taxon>Hyphomicrobiales</taxon>
        <taxon>Rhizobiaceae</taxon>
        <taxon>Rhizobium/Agrobacterium group</taxon>
        <taxon>Rhizobium</taxon>
    </lineage>
</organism>
<comment type="similarity">
    <text evidence="1">Belongs to the nitroreductase family.</text>
</comment>
<proteinExistence type="inferred from homology"/>
<evidence type="ECO:0000256" key="1">
    <source>
        <dbReference type="ARBA" id="ARBA00007118"/>
    </source>
</evidence>
<name>A0ABV2J5R8_9HYPH</name>
<dbReference type="RefSeq" id="WP_354558562.1">
    <property type="nucleotide sequence ID" value="NZ_JBEPMB010000012.1"/>
</dbReference>
<evidence type="ECO:0000313" key="5">
    <source>
        <dbReference type="Proteomes" id="UP001549047"/>
    </source>
</evidence>
<dbReference type="EMBL" id="JBEPMB010000012">
    <property type="protein sequence ID" value="MET3616107.1"/>
    <property type="molecule type" value="Genomic_DNA"/>
</dbReference>
<sequence length="193" mass="21209">MSRQSEFPVDPLFTARWSPRSFVPQAISDKDLMTILEAARFAPSAMNAQPWRFVYAHRDTPEFEKLASALIEFNAMWAKNASALVFIFSQKTVTSDSGEEKPFYSHAFDAGAAWMSLALQAHLLGYHAHAMGGVLHDKATEIFNVPSSFRLEVGIAIGTRGDKGALPERLQEREAPSPRKPLSAIAGNGVFVA</sequence>
<keyword evidence="2" id="KW-0560">Oxidoreductase</keyword>
<evidence type="ECO:0000313" key="4">
    <source>
        <dbReference type="EMBL" id="MET3616107.1"/>
    </source>
</evidence>